<dbReference type="AlphaFoldDB" id="A0A1R3RWN9"/>
<gene>
    <name evidence="1" type="ORF">ASPCADRAFT_127493</name>
</gene>
<dbReference type="EMBL" id="KV907495">
    <property type="protein sequence ID" value="OOF98904.1"/>
    <property type="molecule type" value="Genomic_DNA"/>
</dbReference>
<keyword evidence="2" id="KW-1185">Reference proteome</keyword>
<dbReference type="Proteomes" id="UP000188318">
    <property type="component" value="Unassembled WGS sequence"/>
</dbReference>
<evidence type="ECO:0000313" key="2">
    <source>
        <dbReference type="Proteomes" id="UP000188318"/>
    </source>
</evidence>
<sequence>MARPIVTGATRFKVSFGGRDHKNQKYFSMTIYKTLGMNSITVEKRKTKFKRWLGIVLRYMFQCSLATRVEGVAEFPVHTWDMEYFGQRDATYSLKTLRTR</sequence>
<evidence type="ECO:0000313" key="1">
    <source>
        <dbReference type="EMBL" id="OOF98904.1"/>
    </source>
</evidence>
<protein>
    <submittedName>
        <fullName evidence="1">Uncharacterized protein</fullName>
    </submittedName>
</protein>
<reference evidence="2" key="1">
    <citation type="journal article" date="2017" name="Genome Biol.">
        <title>Comparative genomics reveals high biological diversity and specific adaptations in the industrially and medically important fungal genus Aspergillus.</title>
        <authorList>
            <person name="de Vries R.P."/>
            <person name="Riley R."/>
            <person name="Wiebenga A."/>
            <person name="Aguilar-Osorio G."/>
            <person name="Amillis S."/>
            <person name="Uchima C.A."/>
            <person name="Anderluh G."/>
            <person name="Asadollahi M."/>
            <person name="Askin M."/>
            <person name="Barry K."/>
            <person name="Battaglia E."/>
            <person name="Bayram O."/>
            <person name="Benocci T."/>
            <person name="Braus-Stromeyer S.A."/>
            <person name="Caldana C."/>
            <person name="Canovas D."/>
            <person name="Cerqueira G.C."/>
            <person name="Chen F."/>
            <person name="Chen W."/>
            <person name="Choi C."/>
            <person name="Clum A."/>
            <person name="Dos Santos R.A."/>
            <person name="Damasio A.R."/>
            <person name="Diallinas G."/>
            <person name="Emri T."/>
            <person name="Fekete E."/>
            <person name="Flipphi M."/>
            <person name="Freyberg S."/>
            <person name="Gallo A."/>
            <person name="Gournas C."/>
            <person name="Habgood R."/>
            <person name="Hainaut M."/>
            <person name="Harispe M.L."/>
            <person name="Henrissat B."/>
            <person name="Hilden K.S."/>
            <person name="Hope R."/>
            <person name="Hossain A."/>
            <person name="Karabika E."/>
            <person name="Karaffa L."/>
            <person name="Karanyi Z."/>
            <person name="Krasevec N."/>
            <person name="Kuo A."/>
            <person name="Kusch H."/>
            <person name="LaButti K."/>
            <person name="Lagendijk E.L."/>
            <person name="Lapidus A."/>
            <person name="Levasseur A."/>
            <person name="Lindquist E."/>
            <person name="Lipzen A."/>
            <person name="Logrieco A.F."/>
            <person name="MacCabe A."/>
            <person name="Maekelae M.R."/>
            <person name="Malavazi I."/>
            <person name="Melin P."/>
            <person name="Meyer V."/>
            <person name="Mielnichuk N."/>
            <person name="Miskei M."/>
            <person name="Molnar A.P."/>
            <person name="Mule G."/>
            <person name="Ngan C.Y."/>
            <person name="Orejas M."/>
            <person name="Orosz E."/>
            <person name="Ouedraogo J.P."/>
            <person name="Overkamp K.M."/>
            <person name="Park H.-S."/>
            <person name="Perrone G."/>
            <person name="Piumi F."/>
            <person name="Punt P.J."/>
            <person name="Ram A.F."/>
            <person name="Ramon A."/>
            <person name="Rauscher S."/>
            <person name="Record E."/>
            <person name="Riano-Pachon D.M."/>
            <person name="Robert V."/>
            <person name="Roehrig J."/>
            <person name="Ruller R."/>
            <person name="Salamov A."/>
            <person name="Salih N.S."/>
            <person name="Samson R.A."/>
            <person name="Sandor E."/>
            <person name="Sanguinetti M."/>
            <person name="Schuetze T."/>
            <person name="Sepcic K."/>
            <person name="Shelest E."/>
            <person name="Sherlock G."/>
            <person name="Sophianopoulou V."/>
            <person name="Squina F.M."/>
            <person name="Sun H."/>
            <person name="Susca A."/>
            <person name="Todd R.B."/>
            <person name="Tsang A."/>
            <person name="Unkles S.E."/>
            <person name="van de Wiele N."/>
            <person name="van Rossen-Uffink D."/>
            <person name="Oliveira J.V."/>
            <person name="Vesth T.C."/>
            <person name="Visser J."/>
            <person name="Yu J.-H."/>
            <person name="Zhou M."/>
            <person name="Andersen M.R."/>
            <person name="Archer D.B."/>
            <person name="Baker S.E."/>
            <person name="Benoit I."/>
            <person name="Brakhage A.A."/>
            <person name="Braus G.H."/>
            <person name="Fischer R."/>
            <person name="Frisvad J.C."/>
            <person name="Goldman G.H."/>
            <person name="Houbraken J."/>
            <person name="Oakley B."/>
            <person name="Pocsi I."/>
            <person name="Scazzocchio C."/>
            <person name="Seiboth B."/>
            <person name="vanKuyk P.A."/>
            <person name="Wortman J."/>
            <person name="Dyer P.S."/>
            <person name="Grigoriev I.V."/>
        </authorList>
    </citation>
    <scope>NUCLEOTIDE SEQUENCE [LARGE SCALE GENOMIC DNA]</scope>
    <source>
        <strain evidence="2">ITEM 5010</strain>
    </source>
</reference>
<accession>A0A1R3RWN9</accession>
<dbReference type="VEuPathDB" id="FungiDB:ASPCADRAFT_127493"/>
<proteinExistence type="predicted"/>
<organism evidence="1 2">
    <name type="scientific">Aspergillus carbonarius (strain ITEM 5010)</name>
    <dbReference type="NCBI Taxonomy" id="602072"/>
    <lineage>
        <taxon>Eukaryota</taxon>
        <taxon>Fungi</taxon>
        <taxon>Dikarya</taxon>
        <taxon>Ascomycota</taxon>
        <taxon>Pezizomycotina</taxon>
        <taxon>Eurotiomycetes</taxon>
        <taxon>Eurotiomycetidae</taxon>
        <taxon>Eurotiales</taxon>
        <taxon>Aspergillaceae</taxon>
        <taxon>Aspergillus</taxon>
        <taxon>Aspergillus subgen. Circumdati</taxon>
    </lineage>
</organism>
<name>A0A1R3RWN9_ASPC5</name>